<feature type="region of interest" description="Disordered" evidence="1">
    <location>
        <begin position="139"/>
        <end position="164"/>
    </location>
</feature>
<dbReference type="InterPro" id="IPR011053">
    <property type="entry name" value="Single_hybrid_motif"/>
</dbReference>
<dbReference type="EMBL" id="CABITT030000005">
    <property type="protein sequence ID" value="VVB05841.1"/>
    <property type="molecule type" value="Genomic_DNA"/>
</dbReference>
<dbReference type="InterPro" id="IPR053217">
    <property type="entry name" value="ACC_Biotin_Carrier"/>
</dbReference>
<dbReference type="PANTHER" id="PTHR47597">
    <property type="entry name" value="IS A MEMBER OF THE PF|00364 BIOTIN-REQUIRING ENZYMES FAMILY-RELATED"/>
    <property type="match status" value="1"/>
</dbReference>
<reference evidence="3" key="1">
    <citation type="submission" date="2019-07" db="EMBL/GenBank/DDBJ databases">
        <authorList>
            <person name="Dittberner H."/>
        </authorList>
    </citation>
    <scope>NUCLEOTIDE SEQUENCE [LARGE SCALE GENOMIC DNA]</scope>
</reference>
<dbReference type="AlphaFoldDB" id="A0A565BWU1"/>
<name>A0A565BWU1_9BRAS</name>
<accession>A0A565BWU1</accession>
<dbReference type="Gene3D" id="2.40.50.100">
    <property type="match status" value="1"/>
</dbReference>
<dbReference type="SUPFAM" id="SSF51230">
    <property type="entry name" value="Single hybrid motif"/>
    <property type="match status" value="1"/>
</dbReference>
<proteinExistence type="predicted"/>
<dbReference type="PANTHER" id="PTHR47597:SF2">
    <property type="entry name" value="LIPOYL-BINDING DOMAIN-CONTAINING PROTEIN"/>
    <property type="match status" value="1"/>
</dbReference>
<evidence type="ECO:0000259" key="2">
    <source>
        <dbReference type="Pfam" id="PF00364"/>
    </source>
</evidence>
<sequence>MASYAALGSLHQTLGSSVSKVHSIPGNWSSSGNSCVPHWRFNKNSKYTLVLCAKASKSSTTTKSDDSSDTSMSNGKNAVRRITFPKEVEALVHEMCDETEVAVLKLKVGDFEMNLKRKIGQAANPIPVADISPTIAPPIPSEPMNKSVSAAPSPSQTKPSSEKVSPFINASYRKSSKLAALETSGINNYVLVTSPSVGKFERSRTVKGKKQPPSCKEGDEIKEGQVIGYLHQLGKELPVTSDVAGEVLKLLSDEGDSVGYGEPLVAVLPSFHDINIQ</sequence>
<dbReference type="OrthoDB" id="529457at2759"/>
<evidence type="ECO:0000313" key="4">
    <source>
        <dbReference type="Proteomes" id="UP000489600"/>
    </source>
</evidence>
<dbReference type="FunFam" id="2.40.50.100:FF:000059">
    <property type="entry name" value="Biotin/lipoyl attachment domain-containing protein"/>
    <property type="match status" value="1"/>
</dbReference>
<comment type="caution">
    <text evidence="3">The sequence shown here is derived from an EMBL/GenBank/DDBJ whole genome shotgun (WGS) entry which is preliminary data.</text>
</comment>
<keyword evidence="4" id="KW-1185">Reference proteome</keyword>
<organism evidence="3 4">
    <name type="scientific">Arabis nemorensis</name>
    <dbReference type="NCBI Taxonomy" id="586526"/>
    <lineage>
        <taxon>Eukaryota</taxon>
        <taxon>Viridiplantae</taxon>
        <taxon>Streptophyta</taxon>
        <taxon>Embryophyta</taxon>
        <taxon>Tracheophyta</taxon>
        <taxon>Spermatophyta</taxon>
        <taxon>Magnoliopsida</taxon>
        <taxon>eudicotyledons</taxon>
        <taxon>Gunneridae</taxon>
        <taxon>Pentapetalae</taxon>
        <taxon>rosids</taxon>
        <taxon>malvids</taxon>
        <taxon>Brassicales</taxon>
        <taxon>Brassicaceae</taxon>
        <taxon>Arabideae</taxon>
        <taxon>Arabis</taxon>
    </lineage>
</organism>
<dbReference type="Pfam" id="PF00364">
    <property type="entry name" value="Biotin_lipoyl"/>
    <property type="match status" value="1"/>
</dbReference>
<evidence type="ECO:0000256" key="1">
    <source>
        <dbReference type="SAM" id="MobiDB-lite"/>
    </source>
</evidence>
<dbReference type="InterPro" id="IPR000089">
    <property type="entry name" value="Biotin_lipoyl"/>
</dbReference>
<feature type="compositionally biased region" description="Polar residues" evidence="1">
    <location>
        <begin position="144"/>
        <end position="163"/>
    </location>
</feature>
<gene>
    <name evidence="3" type="ORF">ANE_LOCUS16285</name>
</gene>
<protein>
    <recommendedName>
        <fullName evidence="2">Lipoyl-binding domain-containing protein</fullName>
    </recommendedName>
</protein>
<evidence type="ECO:0000313" key="3">
    <source>
        <dbReference type="EMBL" id="VVB05841.1"/>
    </source>
</evidence>
<dbReference type="Proteomes" id="UP000489600">
    <property type="component" value="Unassembled WGS sequence"/>
</dbReference>
<dbReference type="CDD" id="cd06850">
    <property type="entry name" value="biotinyl_domain"/>
    <property type="match status" value="1"/>
</dbReference>
<feature type="domain" description="Lipoyl-binding" evidence="2">
    <location>
        <begin position="192"/>
        <end position="266"/>
    </location>
</feature>